<dbReference type="Proteomes" id="UP001359559">
    <property type="component" value="Unassembled WGS sequence"/>
</dbReference>
<evidence type="ECO:0008006" key="3">
    <source>
        <dbReference type="Google" id="ProtNLM"/>
    </source>
</evidence>
<organism evidence="1 2">
    <name type="scientific">Clitoria ternatea</name>
    <name type="common">Butterfly pea</name>
    <dbReference type="NCBI Taxonomy" id="43366"/>
    <lineage>
        <taxon>Eukaryota</taxon>
        <taxon>Viridiplantae</taxon>
        <taxon>Streptophyta</taxon>
        <taxon>Embryophyta</taxon>
        <taxon>Tracheophyta</taxon>
        <taxon>Spermatophyta</taxon>
        <taxon>Magnoliopsida</taxon>
        <taxon>eudicotyledons</taxon>
        <taxon>Gunneridae</taxon>
        <taxon>Pentapetalae</taxon>
        <taxon>rosids</taxon>
        <taxon>fabids</taxon>
        <taxon>Fabales</taxon>
        <taxon>Fabaceae</taxon>
        <taxon>Papilionoideae</taxon>
        <taxon>50 kb inversion clade</taxon>
        <taxon>NPAAA clade</taxon>
        <taxon>indigoferoid/millettioid clade</taxon>
        <taxon>Phaseoleae</taxon>
        <taxon>Clitoria</taxon>
    </lineage>
</organism>
<dbReference type="EMBL" id="JAYKXN010000001">
    <property type="protein sequence ID" value="KAK7319756.1"/>
    <property type="molecule type" value="Genomic_DNA"/>
</dbReference>
<proteinExistence type="predicted"/>
<evidence type="ECO:0000313" key="2">
    <source>
        <dbReference type="Proteomes" id="UP001359559"/>
    </source>
</evidence>
<evidence type="ECO:0000313" key="1">
    <source>
        <dbReference type="EMBL" id="KAK7319756.1"/>
    </source>
</evidence>
<name>A0AAN9KMR6_CLITE</name>
<protein>
    <recommendedName>
        <fullName evidence="3">DUF4283 domain-containing protein</fullName>
    </recommendedName>
</protein>
<sequence length="113" mass="13504">MVTKDLNLGDPLNNVVRKQIRELSLNPKIIVGLEYKLGCEPWFCNYRETSWQETQPEFHDSTTMIVVETFFSVKEDEVRFIAAWVRIPRFPLELYNEKNVMEDWKKVRHDAQD</sequence>
<accession>A0AAN9KMR6</accession>
<comment type="caution">
    <text evidence="1">The sequence shown here is derived from an EMBL/GenBank/DDBJ whole genome shotgun (WGS) entry which is preliminary data.</text>
</comment>
<dbReference type="AlphaFoldDB" id="A0AAN9KMR6"/>
<keyword evidence="2" id="KW-1185">Reference proteome</keyword>
<reference evidence="1 2" key="1">
    <citation type="submission" date="2024-01" db="EMBL/GenBank/DDBJ databases">
        <title>The genomes of 5 underutilized Papilionoideae crops provide insights into root nodulation and disease resistance.</title>
        <authorList>
            <person name="Yuan L."/>
        </authorList>
    </citation>
    <scope>NUCLEOTIDE SEQUENCE [LARGE SCALE GENOMIC DNA]</scope>
    <source>
        <strain evidence="1">LY-2023</strain>
        <tissue evidence="1">Leaf</tissue>
    </source>
</reference>
<gene>
    <name evidence="1" type="ORF">RJT34_04481</name>
</gene>